<dbReference type="RefSeq" id="WP_264138578.1">
    <property type="nucleotide sequence ID" value="NZ_JAOYOD010000001.1"/>
</dbReference>
<evidence type="ECO:0000313" key="2">
    <source>
        <dbReference type="Proteomes" id="UP001300692"/>
    </source>
</evidence>
<evidence type="ECO:0000313" key="1">
    <source>
        <dbReference type="EMBL" id="MCV9387759.1"/>
    </source>
</evidence>
<dbReference type="EMBL" id="JAOYOD010000001">
    <property type="protein sequence ID" value="MCV9387759.1"/>
    <property type="molecule type" value="Genomic_DNA"/>
</dbReference>
<name>A0ABT3CW61_9BACT</name>
<sequence length="136" mass="16003">MENTPHLKTITHNLNSLLGGTLSKYKEMHCPELCLFQSINIYTRPPRLKFYFVDGNDEDYDLLQAAVRKFKGNLEWILRKNGQNYWVIEPLTAFNHHSNRKEIKVWELRDLIHLCDLAVEDIRPLTENIARNLGLL</sequence>
<organism evidence="1 2">
    <name type="scientific">Reichenbachiella ulvae</name>
    <dbReference type="NCBI Taxonomy" id="2980104"/>
    <lineage>
        <taxon>Bacteria</taxon>
        <taxon>Pseudomonadati</taxon>
        <taxon>Bacteroidota</taxon>
        <taxon>Cytophagia</taxon>
        <taxon>Cytophagales</taxon>
        <taxon>Reichenbachiellaceae</taxon>
        <taxon>Reichenbachiella</taxon>
    </lineage>
</organism>
<dbReference type="Proteomes" id="UP001300692">
    <property type="component" value="Unassembled WGS sequence"/>
</dbReference>
<proteinExistence type="predicted"/>
<reference evidence="1 2" key="1">
    <citation type="submission" date="2022-10" db="EMBL/GenBank/DDBJ databases">
        <title>Comparative genomics and taxonomic characterization of three novel marine species of genus Reichenbachiella exhibiting antioxidant and polysaccharide degradation activities.</title>
        <authorList>
            <person name="Muhammad N."/>
            <person name="Lee Y.-J."/>
            <person name="Ko J."/>
            <person name="Kim S.-G."/>
        </authorList>
    </citation>
    <scope>NUCLEOTIDE SEQUENCE [LARGE SCALE GENOMIC DNA]</scope>
    <source>
        <strain evidence="1 2">ABR2-5</strain>
    </source>
</reference>
<gene>
    <name evidence="1" type="ORF">N7U62_13840</name>
</gene>
<comment type="caution">
    <text evidence="1">The sequence shown here is derived from an EMBL/GenBank/DDBJ whole genome shotgun (WGS) entry which is preliminary data.</text>
</comment>
<keyword evidence="2" id="KW-1185">Reference proteome</keyword>
<accession>A0ABT3CW61</accession>
<protein>
    <submittedName>
        <fullName evidence="1">Uncharacterized protein</fullName>
    </submittedName>
</protein>